<keyword evidence="5" id="KW-0175">Coiled coil</keyword>
<dbReference type="InterPro" id="IPR032675">
    <property type="entry name" value="LRR_dom_sf"/>
</dbReference>
<dbReference type="GO" id="GO:0005634">
    <property type="term" value="C:nucleus"/>
    <property type="evidence" value="ECO:0007669"/>
    <property type="project" value="TreeGrafter"/>
</dbReference>
<dbReference type="Proteomes" id="UP001165082">
    <property type="component" value="Unassembled WGS sequence"/>
</dbReference>
<evidence type="ECO:0000313" key="7">
    <source>
        <dbReference type="EMBL" id="GMH63617.1"/>
    </source>
</evidence>
<comment type="caution">
    <text evidence="7">The sequence shown here is derived from an EMBL/GenBank/DDBJ whole genome shotgun (WGS) entry which is preliminary data.</text>
</comment>
<feature type="region of interest" description="Disordered" evidence="6">
    <location>
        <begin position="410"/>
        <end position="435"/>
    </location>
</feature>
<evidence type="ECO:0000256" key="2">
    <source>
        <dbReference type="ARBA" id="ARBA00022490"/>
    </source>
</evidence>
<organism evidence="7 8">
    <name type="scientific">Triparma retinervis</name>
    <dbReference type="NCBI Taxonomy" id="2557542"/>
    <lineage>
        <taxon>Eukaryota</taxon>
        <taxon>Sar</taxon>
        <taxon>Stramenopiles</taxon>
        <taxon>Ochrophyta</taxon>
        <taxon>Bolidophyceae</taxon>
        <taxon>Parmales</taxon>
        <taxon>Triparmaceae</taxon>
        <taxon>Triparma</taxon>
    </lineage>
</organism>
<keyword evidence="2" id="KW-0963">Cytoplasm</keyword>
<accession>A0A9W7E2B0</accession>
<evidence type="ECO:0000256" key="1">
    <source>
        <dbReference type="ARBA" id="ARBA00004496"/>
    </source>
</evidence>
<evidence type="ECO:0000256" key="6">
    <source>
        <dbReference type="SAM" id="MobiDB-lite"/>
    </source>
</evidence>
<keyword evidence="8" id="KW-1185">Reference proteome</keyword>
<dbReference type="Gene3D" id="3.80.10.10">
    <property type="entry name" value="Ribonuclease Inhibitor"/>
    <property type="match status" value="1"/>
</dbReference>
<dbReference type="PANTHER" id="PTHR22710">
    <property type="entry name" value="X-RAY RADIATION RESISTANCE ASSOCIATED PROTEIN 1 XRRA1"/>
    <property type="match status" value="1"/>
</dbReference>
<evidence type="ECO:0000313" key="8">
    <source>
        <dbReference type="Proteomes" id="UP001165082"/>
    </source>
</evidence>
<dbReference type="SUPFAM" id="SSF52058">
    <property type="entry name" value="L domain-like"/>
    <property type="match status" value="1"/>
</dbReference>
<dbReference type="GO" id="GO:0005737">
    <property type="term" value="C:cytoplasm"/>
    <property type="evidence" value="ECO:0007669"/>
    <property type="project" value="UniProtKB-SubCell"/>
</dbReference>
<evidence type="ECO:0000256" key="5">
    <source>
        <dbReference type="SAM" id="Coils"/>
    </source>
</evidence>
<gene>
    <name evidence="7" type="ORF">TrRE_jg1622</name>
</gene>
<comment type="subcellular location">
    <subcellularLocation>
        <location evidence="1">Cytoplasm</location>
    </subcellularLocation>
</comment>
<dbReference type="PANTHER" id="PTHR22710:SF2">
    <property type="entry name" value="X-RAY RADIATION RESISTANCE-ASSOCIATED PROTEIN 1"/>
    <property type="match status" value="1"/>
</dbReference>
<protein>
    <submittedName>
        <fullName evidence="7">Uncharacterized protein</fullName>
    </submittedName>
</protein>
<name>A0A9W7E2B0_9STRA</name>
<proteinExistence type="predicted"/>
<dbReference type="AlphaFoldDB" id="A0A9W7E2B0"/>
<evidence type="ECO:0000256" key="3">
    <source>
        <dbReference type="ARBA" id="ARBA00022614"/>
    </source>
</evidence>
<keyword evidence="4" id="KW-0677">Repeat</keyword>
<reference evidence="7" key="1">
    <citation type="submission" date="2022-07" db="EMBL/GenBank/DDBJ databases">
        <title>Genome analysis of Parmales, a sister group of diatoms, reveals the evolutionary specialization of diatoms from phago-mixotrophs to photoautotrophs.</title>
        <authorList>
            <person name="Ban H."/>
            <person name="Sato S."/>
            <person name="Yoshikawa S."/>
            <person name="Kazumasa Y."/>
            <person name="Nakamura Y."/>
            <person name="Ichinomiya M."/>
            <person name="Saitoh K."/>
            <person name="Sato N."/>
            <person name="Blanc-Mathieu R."/>
            <person name="Endo H."/>
            <person name="Kuwata A."/>
            <person name="Ogata H."/>
        </authorList>
    </citation>
    <scope>NUCLEOTIDE SEQUENCE</scope>
</reference>
<evidence type="ECO:0000256" key="4">
    <source>
        <dbReference type="ARBA" id="ARBA00022737"/>
    </source>
</evidence>
<feature type="coiled-coil region" evidence="5">
    <location>
        <begin position="113"/>
        <end position="140"/>
    </location>
</feature>
<keyword evidence="3" id="KW-0433">Leucine-rich repeat</keyword>
<dbReference type="EMBL" id="BRXZ01001147">
    <property type="protein sequence ID" value="GMH63617.1"/>
    <property type="molecule type" value="Genomic_DNA"/>
</dbReference>
<dbReference type="OrthoDB" id="1687175at2759"/>
<sequence length="634" mass="69472">MFPILILGMDFLDSRDIGRELGTPSIWVKPTPLEPENESADMTLDIPVPSTAMNFDGVPTKKWEPSNMSQKAKYDRLVNNSQPVASLNITPDDCSILPYTHYVKSVPKTDVEMRRWRAAKSRAKERKEVVEEELKKGELTSLLDGFALLEGCGVDLPDKGRRADVSGKGFGGVVEECNGIKDLPNLPDAVSNSQFQLLSTLDLSYNTLTIDALSNLAILPNLTDLDITYNMLEKLPKPKVMGNFESLKYLKAGNNGFESDTVLISLSSCPRLAEVDLSYNYLQRIPKEVIEEGCFTCLQGLNLTYNYIADEEELLPAVLIERLTRLLVYGNPLCGPTGEDESGECVDRVIDASIEARDGWGDHELTVVTVTGKEGGGGASKKKKTLYRDLQMSAVVEDDMPTAAEWRRAGNNARNGNKPIQRHPRRHVSAEEKTHSSATFMTGMDMEEEDEEYLAEEDDALGGSLVVPTSLLKGSLENGNKGDPGKLTAAIHALRYALKSSDEEGLALKINDPRTGVNRANASYRARALPKRPYVGKFGGAEEKDVDEDAKGEGMRAVTPGIINATLKAKEDGKTALHELQEMLETMNDRMGDIEEFLDPDGGGGRNVRTAGAASRSGDRAIKNLVEMVDRVVD</sequence>